<dbReference type="AlphaFoldDB" id="A0A0T8TZ83"/>
<reference evidence="1" key="2">
    <citation type="submission" date="2015-03" db="EMBL/GenBank/DDBJ databases">
        <authorList>
            <person name="Murphy D."/>
        </authorList>
    </citation>
    <scope>NUCLEOTIDE SEQUENCE [LARGE SCALE GENOMIC DNA]</scope>
    <source>
        <strain evidence="1">SMRU2248</strain>
    </source>
</reference>
<reference evidence="2" key="5">
    <citation type="journal article" date="2020" name="J. Clin. Microbiol.">
        <title>Streptococcus pseudopneumoniae: Use of whole genome sequences to validate methods used for identification.</title>
        <authorList>
            <person name="Jensen C.S."/>
            <person name="Iversen K.H."/>
            <person name="Dargis R."/>
            <person name="Shewmaker P."/>
            <person name="Rasmussen S."/>
            <person name="Christensen J.J."/>
            <person name="Nielsen X.C."/>
        </authorList>
    </citation>
    <scope>NUCLEOTIDE SEQUENCE</scope>
    <source>
        <strain evidence="2">256-03</strain>
    </source>
</reference>
<gene>
    <name evidence="3" type="ORF">C5O68_07610</name>
    <name evidence="4" type="ORF">D6867_00735</name>
    <name evidence="1" type="ORF">ERS021757_00015</name>
    <name evidence="2" type="ORF">IAI20_05220</name>
</gene>
<dbReference type="RefSeq" id="WP_000253751.1">
    <property type="nucleotide sequence ID" value="NZ_CGVP01000017.1"/>
</dbReference>
<evidence type="ECO:0000313" key="7">
    <source>
        <dbReference type="Proteomes" id="UP000285038"/>
    </source>
</evidence>
<reference evidence="5" key="1">
    <citation type="submission" date="2015-03" db="EMBL/GenBank/DDBJ databases">
        <authorList>
            <consortium name="Pathogen Informatics"/>
        </authorList>
    </citation>
    <scope>NUCLEOTIDE SEQUENCE [LARGE SCALE GENOMIC DNA]</scope>
    <source>
        <strain evidence="5">SMRU2248</strain>
    </source>
</reference>
<sequence length="188" mass="22069">MVSKIIFSILHDFNIRFSECRSDIKTCSYDSDSNYNLVNSKYTCYNFDKISEIIFKKHSFDKWQSVDTILPLLPVDADSKLYLIEFKNSKNIPYANVRAKILSSLFLLENFYGLQKTDYKKIVTVTVVKSQKGKRHLNEIRQHQAKISGKSPYKVENFRALEDFYGIESFKYPPEKFIEFIENNNLVS</sequence>
<dbReference type="GeneID" id="45217935"/>
<evidence type="ECO:0000313" key="6">
    <source>
        <dbReference type="Proteomes" id="UP000266144"/>
    </source>
</evidence>
<evidence type="ECO:0000313" key="3">
    <source>
        <dbReference type="EMBL" id="RJP81177.1"/>
    </source>
</evidence>
<keyword evidence="7" id="KW-1185">Reference proteome</keyword>
<dbReference type="Proteomes" id="UP000041827">
    <property type="component" value="Unassembled WGS sequence"/>
</dbReference>
<name>A0A0T8TZ83_9STRE</name>
<dbReference type="Proteomes" id="UP000266144">
    <property type="component" value="Unassembled WGS sequence"/>
</dbReference>
<dbReference type="Proteomes" id="UP000285038">
    <property type="component" value="Unassembled WGS sequence"/>
</dbReference>
<organism evidence="1 5">
    <name type="scientific">Streptococcus pseudopneumoniae</name>
    <dbReference type="NCBI Taxonomy" id="257758"/>
    <lineage>
        <taxon>Bacteria</taxon>
        <taxon>Bacillati</taxon>
        <taxon>Bacillota</taxon>
        <taxon>Bacilli</taxon>
        <taxon>Lactobacillales</taxon>
        <taxon>Streptococcaceae</taxon>
        <taxon>Streptococcus</taxon>
    </lineage>
</organism>
<dbReference type="EMBL" id="RAHZ01000003">
    <property type="protein sequence ID" value="RJY14986.1"/>
    <property type="molecule type" value="Genomic_DNA"/>
</dbReference>
<accession>A0A1S9ZI99</accession>
<evidence type="ECO:0000313" key="2">
    <source>
        <dbReference type="EMBL" id="MBF9673510.1"/>
    </source>
</evidence>
<reference evidence="6" key="4">
    <citation type="submission" date="2018-02" db="EMBL/GenBank/DDBJ databases">
        <authorList>
            <person name="Handem S."/>
        </authorList>
    </citation>
    <scope>NUCLEOTIDE SEQUENCE [LARGE SCALE GENOMIC DNA]</scope>
    <source>
        <strain evidence="4 7">Spain2270</strain>
        <strain evidence="6">Spain939</strain>
    </source>
</reference>
<protein>
    <submittedName>
        <fullName evidence="1">Uncharacterized protein</fullName>
    </submittedName>
</protein>
<evidence type="ECO:0000313" key="5">
    <source>
        <dbReference type="Proteomes" id="UP000041827"/>
    </source>
</evidence>
<proteinExistence type="predicted"/>
<dbReference type="EMBL" id="JACSZI010000017">
    <property type="protein sequence ID" value="MBF9673510.1"/>
    <property type="molecule type" value="Genomic_DNA"/>
</dbReference>
<accession>A0A0T8TZ83</accession>
<dbReference type="EMBL" id="PTQV01000043">
    <property type="protein sequence ID" value="RJP81177.1"/>
    <property type="molecule type" value="Genomic_DNA"/>
</dbReference>
<reference evidence="3" key="3">
    <citation type="submission" date="2018-02" db="EMBL/GenBank/DDBJ databases">
        <authorList>
            <person name="Cohen D.B."/>
            <person name="Kent A.D."/>
        </authorList>
    </citation>
    <scope>NUCLEOTIDE SEQUENCE</scope>
    <source>
        <strain evidence="3">Spain939</strain>
    </source>
</reference>
<dbReference type="Proteomes" id="UP000743672">
    <property type="component" value="Unassembled WGS sequence"/>
</dbReference>
<evidence type="ECO:0000313" key="1">
    <source>
        <dbReference type="EMBL" id="CKA60817.1"/>
    </source>
</evidence>
<evidence type="ECO:0000313" key="4">
    <source>
        <dbReference type="EMBL" id="RJY14986.1"/>
    </source>
</evidence>
<dbReference type="EMBL" id="CMJT01000001">
    <property type="protein sequence ID" value="CKA60817.1"/>
    <property type="molecule type" value="Genomic_DNA"/>
</dbReference>